<reference evidence="3" key="1">
    <citation type="journal article" date="2020" name="Stud. Mycol.">
        <title>101 Dothideomycetes genomes: a test case for predicting lifestyles and emergence of pathogens.</title>
        <authorList>
            <person name="Haridas S."/>
            <person name="Albert R."/>
            <person name="Binder M."/>
            <person name="Bloem J."/>
            <person name="Labutti K."/>
            <person name="Salamov A."/>
            <person name="Andreopoulos B."/>
            <person name="Baker S."/>
            <person name="Barry K."/>
            <person name="Bills G."/>
            <person name="Bluhm B."/>
            <person name="Cannon C."/>
            <person name="Castanera R."/>
            <person name="Culley D."/>
            <person name="Daum C."/>
            <person name="Ezra D."/>
            <person name="Gonzalez J."/>
            <person name="Henrissat B."/>
            <person name="Kuo A."/>
            <person name="Liang C."/>
            <person name="Lipzen A."/>
            <person name="Lutzoni F."/>
            <person name="Magnuson J."/>
            <person name="Mondo S."/>
            <person name="Nolan M."/>
            <person name="Ohm R."/>
            <person name="Pangilinan J."/>
            <person name="Park H.-J."/>
            <person name="Ramirez L."/>
            <person name="Alfaro M."/>
            <person name="Sun H."/>
            <person name="Tritt A."/>
            <person name="Yoshinaga Y."/>
            <person name="Zwiers L.-H."/>
            <person name="Turgeon B."/>
            <person name="Goodwin S."/>
            <person name="Spatafora J."/>
            <person name="Crous P."/>
            <person name="Grigoriev I."/>
        </authorList>
    </citation>
    <scope>NUCLEOTIDE SEQUENCE</scope>
    <source>
        <strain evidence="3">CBS 109.77</strain>
    </source>
</reference>
<evidence type="ECO:0000313" key="4">
    <source>
        <dbReference type="Proteomes" id="UP000799757"/>
    </source>
</evidence>
<keyword evidence="2" id="KW-0732">Signal</keyword>
<feature type="compositionally biased region" description="Polar residues" evidence="1">
    <location>
        <begin position="163"/>
        <end position="176"/>
    </location>
</feature>
<evidence type="ECO:0000313" key="3">
    <source>
        <dbReference type="EMBL" id="KAF2785421.1"/>
    </source>
</evidence>
<evidence type="ECO:0000256" key="1">
    <source>
        <dbReference type="SAM" id="MobiDB-lite"/>
    </source>
</evidence>
<organism evidence="3 4">
    <name type="scientific">Melanomma pulvis-pyrius CBS 109.77</name>
    <dbReference type="NCBI Taxonomy" id="1314802"/>
    <lineage>
        <taxon>Eukaryota</taxon>
        <taxon>Fungi</taxon>
        <taxon>Dikarya</taxon>
        <taxon>Ascomycota</taxon>
        <taxon>Pezizomycotina</taxon>
        <taxon>Dothideomycetes</taxon>
        <taxon>Pleosporomycetidae</taxon>
        <taxon>Pleosporales</taxon>
        <taxon>Melanommataceae</taxon>
        <taxon>Melanomma</taxon>
    </lineage>
</organism>
<gene>
    <name evidence="3" type="ORF">K505DRAFT_369464</name>
</gene>
<feature type="chain" id="PRO_5025411597" evidence="2">
    <location>
        <begin position="26"/>
        <end position="219"/>
    </location>
</feature>
<evidence type="ECO:0000256" key="2">
    <source>
        <dbReference type="SAM" id="SignalP"/>
    </source>
</evidence>
<accession>A0A6A6WNE2</accession>
<keyword evidence="4" id="KW-1185">Reference proteome</keyword>
<feature type="signal peptide" evidence="2">
    <location>
        <begin position="1"/>
        <end position="25"/>
    </location>
</feature>
<feature type="region of interest" description="Disordered" evidence="1">
    <location>
        <begin position="159"/>
        <end position="179"/>
    </location>
</feature>
<proteinExistence type="predicted"/>
<protein>
    <submittedName>
        <fullName evidence="3">Uncharacterized protein</fullName>
    </submittedName>
</protein>
<dbReference type="EMBL" id="MU003273">
    <property type="protein sequence ID" value="KAF2785421.1"/>
    <property type="molecule type" value="Genomic_DNA"/>
</dbReference>
<dbReference type="Proteomes" id="UP000799757">
    <property type="component" value="Unassembled WGS sequence"/>
</dbReference>
<sequence length="219" mass="23291">MPAHADSRCCRAAAAALLPARQCLAATTTTTADHARDAVRWWLWPIVDIVDAADAHGHHGPYIILSVSAAPDAVPLSPSPRPSTLAAFLTLSWRCPGARCSLLVFYLALPTALDPAALCILALARPLCPLPSAVQQRLADCDSALWPWPSAFSRSDGVAHVSAPTSPLHQASSQEPGRSRRHLQSQQLLLLALPVPRARARLSPRRPSPVASQAAVQLS</sequence>
<dbReference type="AlphaFoldDB" id="A0A6A6WNE2"/>
<name>A0A6A6WNE2_9PLEO</name>